<dbReference type="GO" id="GO:0016020">
    <property type="term" value="C:membrane"/>
    <property type="evidence" value="ECO:0007669"/>
    <property type="project" value="UniProtKB-SubCell"/>
</dbReference>
<dbReference type="Proteomes" id="UP000694660">
    <property type="component" value="Unassembled WGS sequence"/>
</dbReference>
<dbReference type="InterPro" id="IPR027470">
    <property type="entry name" value="Cation_efflux_CTD"/>
</dbReference>
<dbReference type="InterPro" id="IPR036837">
    <property type="entry name" value="Cation_efflux_CTD_sf"/>
</dbReference>
<keyword evidence="3" id="KW-0813">Transport</keyword>
<dbReference type="EMBL" id="JAEKFT010000001">
    <property type="protein sequence ID" value="MBT0959654.1"/>
    <property type="molecule type" value="Genomic_DNA"/>
</dbReference>
<dbReference type="NCBIfam" id="TIGR01297">
    <property type="entry name" value="CDF"/>
    <property type="match status" value="1"/>
</dbReference>
<protein>
    <submittedName>
        <fullName evidence="10">Cation transporter</fullName>
    </submittedName>
</protein>
<dbReference type="InterPro" id="IPR027469">
    <property type="entry name" value="Cation_efflux_TMD_sf"/>
</dbReference>
<dbReference type="PANTHER" id="PTHR43840:SF15">
    <property type="entry name" value="MITOCHONDRIAL METAL TRANSPORTER 1-RELATED"/>
    <property type="match status" value="1"/>
</dbReference>
<keyword evidence="11" id="KW-1185">Reference proteome</keyword>
<dbReference type="GO" id="GO:0008324">
    <property type="term" value="F:monoatomic cation transmembrane transporter activity"/>
    <property type="evidence" value="ECO:0007669"/>
    <property type="project" value="InterPro"/>
</dbReference>
<dbReference type="InterPro" id="IPR002524">
    <property type="entry name" value="Cation_efflux"/>
</dbReference>
<feature type="transmembrane region" description="Helical" evidence="7">
    <location>
        <begin position="170"/>
        <end position="188"/>
    </location>
</feature>
<feature type="domain" description="Cation efflux protein cytoplasmic" evidence="9">
    <location>
        <begin position="225"/>
        <end position="300"/>
    </location>
</feature>
<sequence length="396" mass="42359">MTGEAKPISLHLDDAQRSRQAQRTTLVAMATNLTLTVLQLIVGLFANAFSLVADAMHTLSDLLTDALVLVAARKGADPADADHPYGHDRIETVVSMFLGLVLVAVGAGFLWSAGVRIQDAAELPPLHPVALWMALCTLAAKEGLFRFTLAASRRLNSRMLEANAWHARTDAASSLVVAVGIGGGLLGYRFVEPLAAALVGFMILRMGVLLAAAAVRELVDTAVSAEVVGRIRATIAATPGARGVHELRTRRMAHRVLCDAHVLVDPRISVSEGHAIAEAVRERVCEAHAEVQDVLVHIDAEDDIGSPVVPAGPLPDRQVLAGWVRQMIGADAPAPSRMLVHYLGGRVEIELFFPLAWLSQDERAGQLAGLVQRQVARHPEIRAVRIHGMDALHQGA</sequence>
<comment type="subcellular location">
    <subcellularLocation>
        <location evidence="1">Membrane</location>
        <topology evidence="1">Multi-pass membrane protein</topology>
    </subcellularLocation>
</comment>
<evidence type="ECO:0000256" key="6">
    <source>
        <dbReference type="ARBA" id="ARBA00023136"/>
    </source>
</evidence>
<evidence type="ECO:0000256" key="4">
    <source>
        <dbReference type="ARBA" id="ARBA00022692"/>
    </source>
</evidence>
<evidence type="ECO:0000259" key="8">
    <source>
        <dbReference type="Pfam" id="PF01545"/>
    </source>
</evidence>
<comment type="similarity">
    <text evidence="2">Belongs to the cation diffusion facilitator (CDF) transporter (TC 2.A.4) family.</text>
</comment>
<dbReference type="Pfam" id="PF16916">
    <property type="entry name" value="ZT_dimer"/>
    <property type="match status" value="1"/>
</dbReference>
<dbReference type="PANTHER" id="PTHR43840">
    <property type="entry name" value="MITOCHONDRIAL METAL TRANSPORTER 1-RELATED"/>
    <property type="match status" value="1"/>
</dbReference>
<accession>A0A944D488</accession>
<organism evidence="10 11">
    <name type="scientific">Denitromonas iodatirespirans</name>
    <dbReference type="NCBI Taxonomy" id="2795389"/>
    <lineage>
        <taxon>Bacteria</taxon>
        <taxon>Pseudomonadati</taxon>
        <taxon>Pseudomonadota</taxon>
        <taxon>Betaproteobacteria</taxon>
        <taxon>Rhodocyclales</taxon>
        <taxon>Zoogloeaceae</taxon>
        <taxon>Denitromonas</taxon>
    </lineage>
</organism>
<feature type="domain" description="Cation efflux protein transmembrane" evidence="8">
    <location>
        <begin position="26"/>
        <end position="219"/>
    </location>
</feature>
<evidence type="ECO:0000313" key="11">
    <source>
        <dbReference type="Proteomes" id="UP000694660"/>
    </source>
</evidence>
<reference evidence="11" key="1">
    <citation type="journal article" date="2022" name="ISME J.">
        <title>Genetic and phylogenetic analysis of dissimilatory iodate-reducing bacteria identifies potential niches across the world's oceans.</title>
        <authorList>
            <person name="Reyes-Umana V."/>
            <person name="Henning Z."/>
            <person name="Lee K."/>
            <person name="Barnum T.P."/>
            <person name="Coates J.D."/>
        </authorList>
    </citation>
    <scope>NUCLEOTIDE SEQUENCE [LARGE SCALE GENOMIC DNA]</scope>
    <source>
        <strain evidence="11">IR12</strain>
    </source>
</reference>
<feature type="transmembrane region" description="Helical" evidence="7">
    <location>
        <begin position="194"/>
        <end position="215"/>
    </location>
</feature>
<evidence type="ECO:0000256" key="2">
    <source>
        <dbReference type="ARBA" id="ARBA00008114"/>
    </source>
</evidence>
<dbReference type="RefSeq" id="WP_214359414.1">
    <property type="nucleotide sequence ID" value="NZ_JAEKFT010000001.1"/>
</dbReference>
<dbReference type="Gene3D" id="1.20.1510.10">
    <property type="entry name" value="Cation efflux protein transmembrane domain"/>
    <property type="match status" value="1"/>
</dbReference>
<dbReference type="SUPFAM" id="SSF161111">
    <property type="entry name" value="Cation efflux protein transmembrane domain-like"/>
    <property type="match status" value="1"/>
</dbReference>
<evidence type="ECO:0000256" key="5">
    <source>
        <dbReference type="ARBA" id="ARBA00022989"/>
    </source>
</evidence>
<keyword evidence="4 7" id="KW-0812">Transmembrane</keyword>
<gene>
    <name evidence="10" type="ORF">I8J34_00595</name>
</gene>
<dbReference type="FunFam" id="1.20.1510.10:FF:000006">
    <property type="entry name" value="Divalent cation efflux transporter"/>
    <property type="match status" value="1"/>
</dbReference>
<evidence type="ECO:0000256" key="3">
    <source>
        <dbReference type="ARBA" id="ARBA00022448"/>
    </source>
</evidence>
<proteinExistence type="inferred from homology"/>
<dbReference type="InterPro" id="IPR058533">
    <property type="entry name" value="Cation_efflux_TM"/>
</dbReference>
<evidence type="ECO:0000256" key="1">
    <source>
        <dbReference type="ARBA" id="ARBA00004141"/>
    </source>
</evidence>
<dbReference type="SUPFAM" id="SSF160240">
    <property type="entry name" value="Cation efflux protein cytoplasmic domain-like"/>
    <property type="match status" value="1"/>
</dbReference>
<dbReference type="InterPro" id="IPR050291">
    <property type="entry name" value="CDF_Transporter"/>
</dbReference>
<dbReference type="AlphaFoldDB" id="A0A944D488"/>
<evidence type="ECO:0000313" key="10">
    <source>
        <dbReference type="EMBL" id="MBT0959654.1"/>
    </source>
</evidence>
<dbReference type="Gene3D" id="3.30.70.1350">
    <property type="entry name" value="Cation efflux protein, cytoplasmic domain"/>
    <property type="match status" value="1"/>
</dbReference>
<keyword evidence="5 7" id="KW-1133">Transmembrane helix</keyword>
<feature type="transmembrane region" description="Helical" evidence="7">
    <location>
        <begin position="26"/>
        <end position="49"/>
    </location>
</feature>
<evidence type="ECO:0000256" key="7">
    <source>
        <dbReference type="SAM" id="Phobius"/>
    </source>
</evidence>
<keyword evidence="6 7" id="KW-0472">Membrane</keyword>
<dbReference type="Pfam" id="PF01545">
    <property type="entry name" value="Cation_efflux"/>
    <property type="match status" value="1"/>
</dbReference>
<comment type="caution">
    <text evidence="10">The sequence shown here is derived from an EMBL/GenBank/DDBJ whole genome shotgun (WGS) entry which is preliminary data.</text>
</comment>
<feature type="transmembrane region" description="Helical" evidence="7">
    <location>
        <begin position="129"/>
        <end position="149"/>
    </location>
</feature>
<feature type="transmembrane region" description="Helical" evidence="7">
    <location>
        <begin position="93"/>
        <end position="117"/>
    </location>
</feature>
<evidence type="ECO:0000259" key="9">
    <source>
        <dbReference type="Pfam" id="PF16916"/>
    </source>
</evidence>
<name>A0A944D488_DENI1</name>